<protein>
    <submittedName>
        <fullName evidence="1">Serine/threonine protein kinase SRPK1</fullName>
    </submittedName>
</protein>
<keyword evidence="1" id="KW-0808">Transferase</keyword>
<feature type="non-terminal residue" evidence="1">
    <location>
        <position position="118"/>
    </location>
</feature>
<sequence>MDGEGVVSIANRKLFTVEQKKQYKKHHKVKSIFTKSISHAEFLKISNKSTTKFIRDSLCSTYEGNEQVQEANANLLVHQYELFKMKEDEEIETMFARFQTLVSGLQVLKKSYTVADHV</sequence>
<evidence type="ECO:0000313" key="1">
    <source>
        <dbReference type="EMBL" id="MCI37088.1"/>
    </source>
</evidence>
<dbReference type="EMBL" id="LXQA010240695">
    <property type="protein sequence ID" value="MCI37088.1"/>
    <property type="molecule type" value="Genomic_DNA"/>
</dbReference>
<accession>A0A392RKE0</accession>
<keyword evidence="2" id="KW-1185">Reference proteome</keyword>
<organism evidence="1 2">
    <name type="scientific">Trifolium medium</name>
    <dbReference type="NCBI Taxonomy" id="97028"/>
    <lineage>
        <taxon>Eukaryota</taxon>
        <taxon>Viridiplantae</taxon>
        <taxon>Streptophyta</taxon>
        <taxon>Embryophyta</taxon>
        <taxon>Tracheophyta</taxon>
        <taxon>Spermatophyta</taxon>
        <taxon>Magnoliopsida</taxon>
        <taxon>eudicotyledons</taxon>
        <taxon>Gunneridae</taxon>
        <taxon>Pentapetalae</taxon>
        <taxon>rosids</taxon>
        <taxon>fabids</taxon>
        <taxon>Fabales</taxon>
        <taxon>Fabaceae</taxon>
        <taxon>Papilionoideae</taxon>
        <taxon>50 kb inversion clade</taxon>
        <taxon>NPAAA clade</taxon>
        <taxon>Hologalegina</taxon>
        <taxon>IRL clade</taxon>
        <taxon>Trifolieae</taxon>
        <taxon>Trifolium</taxon>
    </lineage>
</organism>
<dbReference type="Pfam" id="PF14223">
    <property type="entry name" value="Retrotran_gag_2"/>
    <property type="match status" value="1"/>
</dbReference>
<keyword evidence="1" id="KW-0418">Kinase</keyword>
<comment type="caution">
    <text evidence="1">The sequence shown here is derived from an EMBL/GenBank/DDBJ whole genome shotgun (WGS) entry which is preliminary data.</text>
</comment>
<reference evidence="1 2" key="1">
    <citation type="journal article" date="2018" name="Front. Plant Sci.">
        <title>Red Clover (Trifolium pratense) and Zigzag Clover (T. medium) - A Picture of Genomic Similarities and Differences.</title>
        <authorList>
            <person name="Dluhosova J."/>
            <person name="Istvanek J."/>
            <person name="Nedelnik J."/>
            <person name="Repkova J."/>
        </authorList>
    </citation>
    <scope>NUCLEOTIDE SEQUENCE [LARGE SCALE GENOMIC DNA]</scope>
    <source>
        <strain evidence="2">cv. 10/8</strain>
        <tissue evidence="1">Leaf</tissue>
    </source>
</reference>
<dbReference type="PANTHER" id="PTHR34676">
    <property type="entry name" value="DUF4219 DOMAIN-CONTAINING PROTEIN-RELATED"/>
    <property type="match status" value="1"/>
</dbReference>
<dbReference type="AlphaFoldDB" id="A0A392RKE0"/>
<evidence type="ECO:0000313" key="2">
    <source>
        <dbReference type="Proteomes" id="UP000265520"/>
    </source>
</evidence>
<proteinExistence type="predicted"/>
<dbReference type="Proteomes" id="UP000265520">
    <property type="component" value="Unassembled WGS sequence"/>
</dbReference>
<dbReference type="PANTHER" id="PTHR34676:SF27">
    <property type="entry name" value="ASPARTYL-TRNA SYNTHETASE"/>
    <property type="match status" value="1"/>
</dbReference>
<keyword evidence="1" id="KW-0723">Serine/threonine-protein kinase</keyword>
<dbReference type="GO" id="GO:0004674">
    <property type="term" value="F:protein serine/threonine kinase activity"/>
    <property type="evidence" value="ECO:0007669"/>
    <property type="project" value="UniProtKB-KW"/>
</dbReference>
<name>A0A392RKE0_9FABA</name>